<evidence type="ECO:0000313" key="2">
    <source>
        <dbReference type="EMBL" id="QJH94117.1"/>
    </source>
</evidence>
<sequence>MDIKTLAKREGDKAKRIYYGRDGECMQETQNKENYIKDIICRGEFHGEYDIVWFVVVENGKETSRHNAKFIETIEWV</sequence>
<dbReference type="EMBL" id="MT143981">
    <property type="protein sequence ID" value="QJA44849.1"/>
    <property type="molecule type" value="Genomic_DNA"/>
</dbReference>
<protein>
    <submittedName>
        <fullName evidence="1">Uncharacterized protein</fullName>
    </submittedName>
</protein>
<organism evidence="1">
    <name type="scientific">viral metagenome</name>
    <dbReference type="NCBI Taxonomy" id="1070528"/>
    <lineage>
        <taxon>unclassified sequences</taxon>
        <taxon>metagenomes</taxon>
        <taxon>organismal metagenomes</taxon>
    </lineage>
</organism>
<dbReference type="AlphaFoldDB" id="A0A6H1ZBL1"/>
<reference evidence="1" key="1">
    <citation type="submission" date="2020-03" db="EMBL/GenBank/DDBJ databases">
        <title>The deep terrestrial virosphere.</title>
        <authorList>
            <person name="Holmfeldt K."/>
            <person name="Nilsson E."/>
            <person name="Simone D."/>
            <person name="Lopez-Fernandez M."/>
            <person name="Wu X."/>
            <person name="de Brujin I."/>
            <person name="Lundin D."/>
            <person name="Andersson A."/>
            <person name="Bertilsson S."/>
            <person name="Dopson M."/>
        </authorList>
    </citation>
    <scope>NUCLEOTIDE SEQUENCE</scope>
    <source>
        <strain evidence="1">TM448A00151</strain>
        <strain evidence="2">TM448B00189</strain>
    </source>
</reference>
<gene>
    <name evidence="1" type="ORF">TM448A00151_0048</name>
    <name evidence="2" type="ORF">TM448B00189_0010</name>
</gene>
<evidence type="ECO:0000313" key="1">
    <source>
        <dbReference type="EMBL" id="QJA44849.1"/>
    </source>
</evidence>
<accession>A0A6H1ZBL1</accession>
<name>A0A6H1ZBL1_9ZZZZ</name>
<dbReference type="EMBL" id="MT144596">
    <property type="protein sequence ID" value="QJH94117.1"/>
    <property type="molecule type" value="Genomic_DNA"/>
</dbReference>
<proteinExistence type="predicted"/>